<evidence type="ECO:0000256" key="4">
    <source>
        <dbReference type="ARBA" id="ARBA00022807"/>
    </source>
</evidence>
<evidence type="ECO:0000256" key="3">
    <source>
        <dbReference type="ARBA" id="ARBA00022801"/>
    </source>
</evidence>
<name>A0ABP1PW70_9HEXA</name>
<keyword evidence="4" id="KW-0788">Thiol protease</keyword>
<feature type="compositionally biased region" description="Polar residues" evidence="5">
    <location>
        <begin position="29"/>
        <end position="45"/>
    </location>
</feature>
<dbReference type="PANTHER" id="PTHR46915:SF6">
    <property type="entry name" value="CYSTEINE PROTEINASES SUPERFAMILY PROTEIN"/>
    <property type="match status" value="1"/>
</dbReference>
<comment type="similarity">
    <text evidence="1">Belongs to the peptidase C48 family.</text>
</comment>
<evidence type="ECO:0000256" key="5">
    <source>
        <dbReference type="SAM" id="MobiDB-lite"/>
    </source>
</evidence>
<organism evidence="7 8">
    <name type="scientific">Orchesella dallaii</name>
    <dbReference type="NCBI Taxonomy" id="48710"/>
    <lineage>
        <taxon>Eukaryota</taxon>
        <taxon>Metazoa</taxon>
        <taxon>Ecdysozoa</taxon>
        <taxon>Arthropoda</taxon>
        <taxon>Hexapoda</taxon>
        <taxon>Collembola</taxon>
        <taxon>Entomobryomorpha</taxon>
        <taxon>Entomobryoidea</taxon>
        <taxon>Orchesellidae</taxon>
        <taxon>Orchesellinae</taxon>
        <taxon>Orchesella</taxon>
    </lineage>
</organism>
<dbReference type="Proteomes" id="UP001642540">
    <property type="component" value="Unassembled WGS sequence"/>
</dbReference>
<feature type="domain" description="Ubiquitin-like protease family profile" evidence="6">
    <location>
        <begin position="214"/>
        <end position="449"/>
    </location>
</feature>
<dbReference type="EMBL" id="CAXLJM020000013">
    <property type="protein sequence ID" value="CAL8077751.1"/>
    <property type="molecule type" value="Genomic_DNA"/>
</dbReference>
<keyword evidence="2" id="KW-0645">Protease</keyword>
<dbReference type="Gene3D" id="3.30.310.130">
    <property type="entry name" value="Ubiquitin-related"/>
    <property type="match status" value="1"/>
</dbReference>
<feature type="compositionally biased region" description="Basic and acidic residues" evidence="5">
    <location>
        <begin position="1"/>
        <end position="26"/>
    </location>
</feature>
<comment type="caution">
    <text evidence="7">The sequence shown here is derived from an EMBL/GenBank/DDBJ whole genome shotgun (WGS) entry which is preliminary data.</text>
</comment>
<gene>
    <name evidence="7" type="ORF">ODALV1_LOCUS3904</name>
</gene>
<accession>A0ABP1PW70</accession>
<dbReference type="InterPro" id="IPR003653">
    <property type="entry name" value="Peptidase_C48_C"/>
</dbReference>
<keyword evidence="3" id="KW-0378">Hydrolase</keyword>
<evidence type="ECO:0000313" key="7">
    <source>
        <dbReference type="EMBL" id="CAL8077751.1"/>
    </source>
</evidence>
<reference evidence="7 8" key="1">
    <citation type="submission" date="2024-08" db="EMBL/GenBank/DDBJ databases">
        <authorList>
            <person name="Cucini C."/>
            <person name="Frati F."/>
        </authorList>
    </citation>
    <scope>NUCLEOTIDE SEQUENCE [LARGE SCALE GENOMIC DNA]</scope>
</reference>
<proteinExistence type="inferred from homology"/>
<feature type="region of interest" description="Disordered" evidence="5">
    <location>
        <begin position="1"/>
        <end position="65"/>
    </location>
</feature>
<dbReference type="SUPFAM" id="SSF54001">
    <property type="entry name" value="Cysteine proteinases"/>
    <property type="match status" value="1"/>
</dbReference>
<dbReference type="PROSITE" id="PS50600">
    <property type="entry name" value="ULP_PROTEASE"/>
    <property type="match status" value="1"/>
</dbReference>
<dbReference type="Gene3D" id="1.10.418.20">
    <property type="match status" value="1"/>
</dbReference>
<sequence>MNMEERVTEKRKRDSIHDDTSEEEKNVFQGGSNSLPSDNETAQTPETKKVKVGAEDEDEPTPTPSCKYVVAFAEDWRALSTNPEEILQNIRTPFKALNLSDQKSDLLEPLVEDSTMVVSPEFAVNNKHGQVKKTFKYSQPVSNPGEVSPVPIEYVLVGEVHCNVYILPDANEPEVSETGTETRTVMSIPQEAAGSSKETSDEKLVVAKVDTAGILVTLRSIKNLAPEQELDDDLVDFGIYDCIKEFPDALYLRGLTWVVYLFKPEYPMSDDRRNRFYTSITKLANNINLLSKKYIILPICRDFHWLLVIICNPFPTEDDVKDANSKIDNGSNPKMISKHLYKKWREPGDNTEKSPVIYVLDSKYKCLKVKVTNPDEFHDDTVKYVMKGLRALHQTFWEKTGSKITVVNDVFQSKSGETRNSIPYYSLDVPEQVNGKDCGVYIIAFAKKWFEEKQRLGSHSSMINQDLNKWFPSKLRGEREKIYQMLLNHCKLHYPKVLPKLVAADPFKFPEITIA</sequence>
<dbReference type="Pfam" id="PF02902">
    <property type="entry name" value="Peptidase_C48"/>
    <property type="match status" value="1"/>
</dbReference>
<protein>
    <recommendedName>
        <fullName evidence="6">Ubiquitin-like protease family profile domain-containing protein</fullName>
    </recommendedName>
</protein>
<keyword evidence="8" id="KW-1185">Reference proteome</keyword>
<dbReference type="PANTHER" id="PTHR46915">
    <property type="entry name" value="UBIQUITIN-LIKE PROTEASE 4-RELATED"/>
    <property type="match status" value="1"/>
</dbReference>
<evidence type="ECO:0000313" key="8">
    <source>
        <dbReference type="Proteomes" id="UP001642540"/>
    </source>
</evidence>
<dbReference type="InterPro" id="IPR038765">
    <property type="entry name" value="Papain-like_cys_pep_sf"/>
</dbReference>
<evidence type="ECO:0000256" key="2">
    <source>
        <dbReference type="ARBA" id="ARBA00022670"/>
    </source>
</evidence>
<evidence type="ECO:0000256" key="1">
    <source>
        <dbReference type="ARBA" id="ARBA00005234"/>
    </source>
</evidence>
<evidence type="ECO:0000259" key="6">
    <source>
        <dbReference type="PROSITE" id="PS50600"/>
    </source>
</evidence>